<proteinExistence type="predicted"/>
<accession>A0A1T3CHF5</accession>
<organism evidence="1 2">
    <name type="scientific">Trichoderma guizhouense</name>
    <dbReference type="NCBI Taxonomy" id="1491466"/>
    <lineage>
        <taxon>Eukaryota</taxon>
        <taxon>Fungi</taxon>
        <taxon>Dikarya</taxon>
        <taxon>Ascomycota</taxon>
        <taxon>Pezizomycotina</taxon>
        <taxon>Sordariomycetes</taxon>
        <taxon>Hypocreomycetidae</taxon>
        <taxon>Hypocreales</taxon>
        <taxon>Hypocreaceae</taxon>
        <taxon>Trichoderma</taxon>
    </lineage>
</organism>
<reference evidence="1 2" key="1">
    <citation type="submission" date="2016-04" db="EMBL/GenBank/DDBJ databases">
        <title>Multiple horizontal gene transfer events from other fungi enriched the ability of the initially mycotrophic fungus Trichoderma (Ascomycota) to feed on dead plant biomass.</title>
        <authorList>
            <person name="Atanasova L."/>
            <person name="Chenthamara K."/>
            <person name="Zhang J."/>
            <person name="Grujic M."/>
            <person name="Henrissat B."/>
            <person name="Kuo A."/>
            <person name="Aertz A."/>
            <person name="Salamov A."/>
            <person name="Lipzen A."/>
            <person name="Labutti K."/>
            <person name="Barry K."/>
            <person name="Miao Y."/>
            <person name="Rahimi M.J."/>
            <person name="Shen Q."/>
            <person name="Grigoriev I.V."/>
            <person name="Kubicek C.P."/>
            <person name="Druzhinina I.S."/>
        </authorList>
    </citation>
    <scope>NUCLEOTIDE SEQUENCE [LARGE SCALE GENOMIC DNA]</scope>
    <source>
        <strain evidence="1 2">NJAU 4742</strain>
    </source>
</reference>
<keyword evidence="2" id="KW-1185">Reference proteome</keyword>
<name>A0A1T3CHF5_9HYPO</name>
<dbReference type="AlphaFoldDB" id="A0A1T3CHF5"/>
<evidence type="ECO:0000313" key="1">
    <source>
        <dbReference type="EMBL" id="OPB40518.1"/>
    </source>
</evidence>
<protein>
    <submittedName>
        <fullName evidence="1">Uncharacterized protein</fullName>
    </submittedName>
</protein>
<sequence>MGKSSTIDEKNIILRQVSGNETEMQVSRHTQSIELTGMSNDEHMDGKNYFSSIAPQATADLFPDSQRDTWKQCGKFLARVLQIGEWADVNKRQIETAQPLENQLSFFITVGSGEQKSVWVKEYWNSAKEG</sequence>
<dbReference type="Proteomes" id="UP000191004">
    <property type="component" value="Unassembled WGS sequence"/>
</dbReference>
<comment type="caution">
    <text evidence="1">The sequence shown here is derived from an EMBL/GenBank/DDBJ whole genome shotgun (WGS) entry which is preliminary data.</text>
</comment>
<gene>
    <name evidence="1" type="ORF">A0O28_0005970</name>
</gene>
<evidence type="ECO:0000313" key="2">
    <source>
        <dbReference type="Proteomes" id="UP000191004"/>
    </source>
</evidence>
<dbReference type="EMBL" id="LVVK01000017">
    <property type="protein sequence ID" value="OPB40518.1"/>
    <property type="molecule type" value="Genomic_DNA"/>
</dbReference>